<protein>
    <submittedName>
        <fullName evidence="1">Uncharacterized protein</fullName>
    </submittedName>
</protein>
<dbReference type="EMBL" id="CDOK01000105">
    <property type="protein sequence ID" value="CEN49402.1"/>
    <property type="molecule type" value="Genomic_DNA"/>
</dbReference>
<gene>
    <name evidence="1" type="ORF">CCAN11_1930014</name>
</gene>
<organism evidence="1 2">
    <name type="scientific">Capnocytophaga canimorsus</name>
    <dbReference type="NCBI Taxonomy" id="28188"/>
    <lineage>
        <taxon>Bacteria</taxon>
        <taxon>Pseudomonadati</taxon>
        <taxon>Bacteroidota</taxon>
        <taxon>Flavobacteriia</taxon>
        <taxon>Flavobacteriales</taxon>
        <taxon>Flavobacteriaceae</taxon>
        <taxon>Capnocytophaga</taxon>
    </lineage>
</organism>
<name>A0A0B7IHC9_9FLAO</name>
<proteinExistence type="predicted"/>
<reference evidence="2" key="1">
    <citation type="submission" date="2015-01" db="EMBL/GenBank/DDBJ databases">
        <authorList>
            <person name="MANFREDI Pablo"/>
        </authorList>
    </citation>
    <scope>NUCLEOTIDE SEQUENCE [LARGE SCALE GENOMIC DNA]</scope>
    <source>
        <strain evidence="2">Cc11</strain>
    </source>
</reference>
<dbReference type="Proteomes" id="UP000039370">
    <property type="component" value="Unassembled WGS sequence"/>
</dbReference>
<accession>A0A0B7IHC9</accession>
<dbReference type="AlphaFoldDB" id="A0A0B7IHC9"/>
<sequence length="79" mass="9370">MKLKNYVLFLELVIFVNVVFAQNKSITLEDIWAKGMFYPEQISHLSAMKNTNQYTTLKFTTEKQVHSRLIYMISLHSKR</sequence>
<evidence type="ECO:0000313" key="2">
    <source>
        <dbReference type="Proteomes" id="UP000039370"/>
    </source>
</evidence>
<evidence type="ECO:0000313" key="1">
    <source>
        <dbReference type="EMBL" id="CEN49402.1"/>
    </source>
</evidence>